<dbReference type="InterPro" id="IPR000352">
    <property type="entry name" value="Pep_chain_release_fac_I"/>
</dbReference>
<keyword evidence="3" id="KW-0809">Transit peptide</keyword>
<gene>
    <name evidence="7" type="ORF">CYBJADRAFT_153713</name>
</gene>
<dbReference type="EMBL" id="KV453936">
    <property type="protein sequence ID" value="ODV72180.1"/>
    <property type="molecule type" value="Genomic_DNA"/>
</dbReference>
<sequence>MRQFLWPIQRQLFSTARSAHVRANKLPPRPKINEDEITEVFLKGGSGPGGQKINKTNSKVQLKHLPTGIVVECQATRSREQNRKKAREILAMKVQHLHDPENSRTSILEQRRMNQARTKQKKTKKKHSTLAEENAQRKLQQEQEELEFLASLVKQKE</sequence>
<dbReference type="FunFam" id="3.30.160.20:FF:000065">
    <property type="entry name" value="Peptidyl-tRNA hydrolase domain protein"/>
    <property type="match status" value="1"/>
</dbReference>
<dbReference type="OrthoDB" id="277888at2759"/>
<evidence type="ECO:0000256" key="2">
    <source>
        <dbReference type="ARBA" id="ARBA00010835"/>
    </source>
</evidence>
<evidence type="ECO:0000313" key="7">
    <source>
        <dbReference type="EMBL" id="ODV72180.1"/>
    </source>
</evidence>
<feature type="region of interest" description="Disordered" evidence="5">
    <location>
        <begin position="96"/>
        <end position="138"/>
    </location>
</feature>
<dbReference type="OMA" id="IIWDDDV"/>
<dbReference type="GO" id="GO:0032543">
    <property type="term" value="P:mitochondrial translation"/>
    <property type="evidence" value="ECO:0007669"/>
    <property type="project" value="UniProtKB-ARBA"/>
</dbReference>
<keyword evidence="4" id="KW-0496">Mitochondrion</keyword>
<dbReference type="SUPFAM" id="SSF75620">
    <property type="entry name" value="Release factor"/>
    <property type="match status" value="1"/>
</dbReference>
<dbReference type="InterPro" id="IPR052405">
    <property type="entry name" value="Mito_Transl_Release_Factor"/>
</dbReference>
<keyword evidence="8" id="KW-1185">Reference proteome</keyword>
<dbReference type="STRING" id="983966.A0A1E4RY81"/>
<dbReference type="GeneID" id="30987814"/>
<dbReference type="GO" id="GO:0005739">
    <property type="term" value="C:mitochondrion"/>
    <property type="evidence" value="ECO:0007669"/>
    <property type="project" value="UniProtKB-SubCell"/>
</dbReference>
<evidence type="ECO:0000256" key="5">
    <source>
        <dbReference type="SAM" id="MobiDB-lite"/>
    </source>
</evidence>
<dbReference type="PANTHER" id="PTHR46203:SF1">
    <property type="entry name" value="MITOCHONDRIAL TRANSLATION RELEASE FACTOR IN RESCUE"/>
    <property type="match status" value="1"/>
</dbReference>
<feature type="compositionally biased region" description="Basic residues" evidence="5">
    <location>
        <begin position="118"/>
        <end position="128"/>
    </location>
</feature>
<dbReference type="PANTHER" id="PTHR46203">
    <property type="entry name" value="PROBABLE PEPTIDE CHAIN RELEASE FACTOR C12ORF65"/>
    <property type="match status" value="1"/>
</dbReference>
<proteinExistence type="inferred from homology"/>
<feature type="compositionally biased region" description="Polar residues" evidence="5">
    <location>
        <begin position="103"/>
        <end position="117"/>
    </location>
</feature>
<comment type="subcellular location">
    <subcellularLocation>
        <location evidence="1">Mitochondrion</location>
    </subcellularLocation>
</comment>
<dbReference type="GO" id="GO:0003747">
    <property type="term" value="F:translation release factor activity"/>
    <property type="evidence" value="ECO:0007669"/>
    <property type="project" value="InterPro"/>
</dbReference>
<dbReference type="InterPro" id="IPR045853">
    <property type="entry name" value="Pep_chain_release_fac_I_sf"/>
</dbReference>
<dbReference type="AlphaFoldDB" id="A0A1E4RY81"/>
<dbReference type="Proteomes" id="UP000094389">
    <property type="component" value="Unassembled WGS sequence"/>
</dbReference>
<reference evidence="7 8" key="1">
    <citation type="journal article" date="2016" name="Proc. Natl. Acad. Sci. U.S.A.">
        <title>Comparative genomics of biotechnologically important yeasts.</title>
        <authorList>
            <person name="Riley R."/>
            <person name="Haridas S."/>
            <person name="Wolfe K.H."/>
            <person name="Lopes M.R."/>
            <person name="Hittinger C.T."/>
            <person name="Goeker M."/>
            <person name="Salamov A.A."/>
            <person name="Wisecaver J.H."/>
            <person name="Long T.M."/>
            <person name="Calvey C.H."/>
            <person name="Aerts A.L."/>
            <person name="Barry K.W."/>
            <person name="Choi C."/>
            <person name="Clum A."/>
            <person name="Coughlan A.Y."/>
            <person name="Deshpande S."/>
            <person name="Douglass A.P."/>
            <person name="Hanson S.J."/>
            <person name="Klenk H.-P."/>
            <person name="LaButti K.M."/>
            <person name="Lapidus A."/>
            <person name="Lindquist E.A."/>
            <person name="Lipzen A.M."/>
            <person name="Meier-Kolthoff J.P."/>
            <person name="Ohm R.A."/>
            <person name="Otillar R.P."/>
            <person name="Pangilinan J.L."/>
            <person name="Peng Y."/>
            <person name="Rokas A."/>
            <person name="Rosa C.A."/>
            <person name="Scheuner C."/>
            <person name="Sibirny A.A."/>
            <person name="Slot J.C."/>
            <person name="Stielow J.B."/>
            <person name="Sun H."/>
            <person name="Kurtzman C.P."/>
            <person name="Blackwell M."/>
            <person name="Grigoriev I.V."/>
            <person name="Jeffries T.W."/>
        </authorList>
    </citation>
    <scope>NUCLEOTIDE SEQUENCE [LARGE SCALE GENOMIC DNA]</scope>
    <source>
        <strain evidence="8">ATCC 18201 / CBS 1600 / BCRC 20928 / JCM 3617 / NBRC 0987 / NRRL Y-1542</strain>
    </source>
</reference>
<evidence type="ECO:0000313" key="8">
    <source>
        <dbReference type="Proteomes" id="UP000094389"/>
    </source>
</evidence>
<dbReference type="Gene3D" id="3.30.160.20">
    <property type="match status" value="1"/>
</dbReference>
<evidence type="ECO:0000259" key="6">
    <source>
        <dbReference type="Pfam" id="PF00472"/>
    </source>
</evidence>
<dbReference type="Pfam" id="PF00472">
    <property type="entry name" value="RF-1"/>
    <property type="match status" value="1"/>
</dbReference>
<organism evidence="7 8">
    <name type="scientific">Cyberlindnera jadinii (strain ATCC 18201 / CBS 1600 / BCRC 20928 / JCM 3617 / NBRC 0987 / NRRL Y-1542)</name>
    <name type="common">Torula yeast</name>
    <name type="synonym">Candida utilis</name>
    <dbReference type="NCBI Taxonomy" id="983966"/>
    <lineage>
        <taxon>Eukaryota</taxon>
        <taxon>Fungi</taxon>
        <taxon>Dikarya</taxon>
        <taxon>Ascomycota</taxon>
        <taxon>Saccharomycotina</taxon>
        <taxon>Saccharomycetes</taxon>
        <taxon>Phaffomycetales</taxon>
        <taxon>Phaffomycetaceae</taxon>
        <taxon>Cyberlindnera</taxon>
    </lineage>
</organism>
<evidence type="ECO:0000256" key="3">
    <source>
        <dbReference type="ARBA" id="ARBA00022946"/>
    </source>
</evidence>
<name>A0A1E4RY81_CYBJN</name>
<feature type="domain" description="Prokaryotic-type class I peptide chain release factors" evidence="6">
    <location>
        <begin position="31"/>
        <end position="126"/>
    </location>
</feature>
<accession>A0A1E4RY81</accession>
<evidence type="ECO:0000256" key="4">
    <source>
        <dbReference type="ARBA" id="ARBA00023128"/>
    </source>
</evidence>
<comment type="similarity">
    <text evidence="2">Belongs to the prokaryotic/mitochondrial release factor family.</text>
</comment>
<dbReference type="RefSeq" id="XP_020069219.1">
    <property type="nucleotide sequence ID" value="XM_020213418.1"/>
</dbReference>
<evidence type="ECO:0000256" key="1">
    <source>
        <dbReference type="ARBA" id="ARBA00004173"/>
    </source>
</evidence>
<protein>
    <recommendedName>
        <fullName evidence="6">Prokaryotic-type class I peptide chain release factors domain-containing protein</fullName>
    </recommendedName>
</protein>